<dbReference type="InterPro" id="IPR001816">
    <property type="entry name" value="Transl_elong_EFTs/EF1B"/>
</dbReference>
<dbReference type="InterPro" id="IPR036402">
    <property type="entry name" value="EF-Ts_dimer_sf"/>
</dbReference>
<dbReference type="NCBIfam" id="TIGR00116">
    <property type="entry name" value="tsf"/>
    <property type="match status" value="1"/>
</dbReference>
<gene>
    <name evidence="5" type="primary">tsf</name>
    <name evidence="9" type="ORF">DL240_18260</name>
</gene>
<dbReference type="OrthoDB" id="9808348at2"/>
<dbReference type="RefSeq" id="WP_111731339.1">
    <property type="nucleotide sequence ID" value="NZ_QHKO01000013.1"/>
</dbReference>
<dbReference type="FunFam" id="1.10.8.10:FF:000001">
    <property type="entry name" value="Elongation factor Ts"/>
    <property type="match status" value="1"/>
</dbReference>
<dbReference type="PANTHER" id="PTHR11741:SF0">
    <property type="entry name" value="ELONGATION FACTOR TS, MITOCHONDRIAL"/>
    <property type="match status" value="1"/>
</dbReference>
<evidence type="ECO:0000256" key="7">
    <source>
        <dbReference type="RuleBase" id="RU000643"/>
    </source>
</evidence>
<dbReference type="InterPro" id="IPR018101">
    <property type="entry name" value="Transl_elong_Ts_CS"/>
</dbReference>
<evidence type="ECO:0000256" key="1">
    <source>
        <dbReference type="ARBA" id="ARBA00005532"/>
    </source>
</evidence>
<dbReference type="PROSITE" id="PS01127">
    <property type="entry name" value="EF_TS_2"/>
    <property type="match status" value="1"/>
</dbReference>
<dbReference type="Pfam" id="PF00889">
    <property type="entry name" value="EF_TS"/>
    <property type="match status" value="1"/>
</dbReference>
<feature type="domain" description="Translation elongation factor EFTs/EF1B dimerisation" evidence="8">
    <location>
        <begin position="72"/>
        <end position="283"/>
    </location>
</feature>
<feature type="region of interest" description="Involved in Mg(2+) ion dislocation from EF-Tu" evidence="5">
    <location>
        <begin position="81"/>
        <end position="84"/>
    </location>
</feature>
<dbReference type="GO" id="GO:0005737">
    <property type="term" value="C:cytoplasm"/>
    <property type="evidence" value="ECO:0007669"/>
    <property type="project" value="UniProtKB-SubCell"/>
</dbReference>
<dbReference type="AlphaFoldDB" id="A0A328C4D1"/>
<dbReference type="EMBL" id="QHKO01000013">
    <property type="protein sequence ID" value="RAL20162.1"/>
    <property type="molecule type" value="Genomic_DNA"/>
</dbReference>
<keyword evidence="10" id="KW-1185">Reference proteome</keyword>
<dbReference type="Proteomes" id="UP000249169">
    <property type="component" value="Unassembled WGS sequence"/>
</dbReference>
<evidence type="ECO:0000256" key="2">
    <source>
        <dbReference type="ARBA" id="ARBA00016956"/>
    </source>
</evidence>
<comment type="caution">
    <text evidence="9">The sequence shown here is derived from an EMBL/GenBank/DDBJ whole genome shotgun (WGS) entry which is preliminary data.</text>
</comment>
<evidence type="ECO:0000259" key="8">
    <source>
        <dbReference type="Pfam" id="PF00889"/>
    </source>
</evidence>
<name>A0A328C4D1_9DELT</name>
<evidence type="ECO:0000313" key="10">
    <source>
        <dbReference type="Proteomes" id="UP000249169"/>
    </source>
</evidence>
<dbReference type="CDD" id="cd14275">
    <property type="entry name" value="UBA_EF-Ts"/>
    <property type="match status" value="1"/>
</dbReference>
<dbReference type="Gene3D" id="3.30.479.20">
    <property type="entry name" value="Elongation factor Ts, dimerisation domain"/>
    <property type="match status" value="2"/>
</dbReference>
<keyword evidence="5" id="KW-0963">Cytoplasm</keyword>
<evidence type="ECO:0000256" key="4">
    <source>
        <dbReference type="ARBA" id="ARBA00022917"/>
    </source>
</evidence>
<dbReference type="HAMAP" id="MF_00050">
    <property type="entry name" value="EF_Ts"/>
    <property type="match status" value="1"/>
</dbReference>
<comment type="function">
    <text evidence="5 6">Associates with the EF-Tu.GDP complex and induces the exchange of GDP to GTP. It remains bound to the aminoacyl-tRNA.EF-Tu.GTP complex up to the GTP hydrolysis stage on the ribosome.</text>
</comment>
<sequence>MSISAQEVKKLREMSGAGMMDCKKALQETNGNLEEALLYLQKKGSAAAAKKASRTAAEGLVQIWTNDDATEAVMVEVNCETDFVARNDQFMAFVQRIAKTIGESGVETIEALEDATIADGDKSVAEYITEQIATIGENIKVRRFVRYTVENGVIGPYIHAGDQLGVMVMLETPAGADTDKAGEVARDVAMHIAAMKPGYLRDEDIPAEAEAAHKEILAARAAETGKPAEIIERMLTGQIKKWRAESVLLSQAFVKDSDKTVGEFVKTVDGASVASFVRFEVGEGITKEEKSLSEEVAEQLRGS</sequence>
<dbReference type="GO" id="GO:0003746">
    <property type="term" value="F:translation elongation factor activity"/>
    <property type="evidence" value="ECO:0007669"/>
    <property type="project" value="UniProtKB-UniRule"/>
</dbReference>
<proteinExistence type="inferred from homology"/>
<evidence type="ECO:0000256" key="3">
    <source>
        <dbReference type="ARBA" id="ARBA00022768"/>
    </source>
</evidence>
<keyword evidence="3 5" id="KW-0251">Elongation factor</keyword>
<dbReference type="InterPro" id="IPR014039">
    <property type="entry name" value="Transl_elong_EFTs/EF1B_dimer"/>
</dbReference>
<dbReference type="InterPro" id="IPR009060">
    <property type="entry name" value="UBA-like_sf"/>
</dbReference>
<evidence type="ECO:0000256" key="5">
    <source>
        <dbReference type="HAMAP-Rule" id="MF_00050"/>
    </source>
</evidence>
<organism evidence="9 10">
    <name type="scientific">Lujinxingia litoralis</name>
    <dbReference type="NCBI Taxonomy" id="2211119"/>
    <lineage>
        <taxon>Bacteria</taxon>
        <taxon>Deltaproteobacteria</taxon>
        <taxon>Bradymonadales</taxon>
        <taxon>Lujinxingiaceae</taxon>
        <taxon>Lujinxingia</taxon>
    </lineage>
</organism>
<dbReference type="SUPFAM" id="SSF54713">
    <property type="entry name" value="Elongation factor Ts (EF-Ts), dimerisation domain"/>
    <property type="match status" value="2"/>
</dbReference>
<evidence type="ECO:0000256" key="6">
    <source>
        <dbReference type="RuleBase" id="RU000642"/>
    </source>
</evidence>
<protein>
    <recommendedName>
        <fullName evidence="2 5">Elongation factor Ts</fullName>
        <shortName evidence="5">EF-Ts</shortName>
    </recommendedName>
</protein>
<reference evidence="9 10" key="1">
    <citation type="submission" date="2018-05" db="EMBL/GenBank/DDBJ databases">
        <title>Lujinxingia marina gen. nov. sp. nov., a new facultative anaerobic member of the class Deltaproteobacteria, and proposal of Lujinxingaceae fam. nov.</title>
        <authorList>
            <person name="Li C.-M."/>
        </authorList>
    </citation>
    <scope>NUCLEOTIDE SEQUENCE [LARGE SCALE GENOMIC DNA]</scope>
    <source>
        <strain evidence="9 10">B210</strain>
    </source>
</reference>
<comment type="similarity">
    <text evidence="1 5 6">Belongs to the EF-Ts family.</text>
</comment>
<dbReference type="PROSITE" id="PS01126">
    <property type="entry name" value="EF_TS_1"/>
    <property type="match status" value="1"/>
</dbReference>
<accession>A0A328C4D1</accession>
<keyword evidence="4 5" id="KW-0648">Protein biosynthesis</keyword>
<evidence type="ECO:0000313" key="9">
    <source>
        <dbReference type="EMBL" id="RAL20162.1"/>
    </source>
</evidence>
<dbReference type="PANTHER" id="PTHR11741">
    <property type="entry name" value="ELONGATION FACTOR TS"/>
    <property type="match status" value="1"/>
</dbReference>
<dbReference type="Gene3D" id="1.10.8.10">
    <property type="entry name" value="DNA helicase RuvA subunit, C-terminal domain"/>
    <property type="match status" value="1"/>
</dbReference>
<dbReference type="SUPFAM" id="SSF46934">
    <property type="entry name" value="UBA-like"/>
    <property type="match status" value="1"/>
</dbReference>
<comment type="subcellular location">
    <subcellularLocation>
        <location evidence="5 7">Cytoplasm</location>
    </subcellularLocation>
</comment>
<dbReference type="Gene3D" id="1.10.286.20">
    <property type="match status" value="1"/>
</dbReference>